<organism evidence="9 10">
    <name type="scientific">Nocardioides cremeus</name>
    <dbReference type="NCBI Taxonomy" id="3058044"/>
    <lineage>
        <taxon>Bacteria</taxon>
        <taxon>Bacillati</taxon>
        <taxon>Actinomycetota</taxon>
        <taxon>Actinomycetes</taxon>
        <taxon>Propionibacteriales</taxon>
        <taxon>Nocardioidaceae</taxon>
        <taxon>Nocardioides</taxon>
    </lineage>
</organism>
<evidence type="ECO:0000313" key="10">
    <source>
        <dbReference type="Proteomes" id="UP001168363"/>
    </source>
</evidence>
<keyword evidence="7" id="KW-1133">Transmembrane helix</keyword>
<accession>A0ABT8TT59</accession>
<evidence type="ECO:0000256" key="5">
    <source>
        <dbReference type="ARBA" id="ARBA00023012"/>
    </source>
</evidence>
<dbReference type="GO" id="GO:0016301">
    <property type="term" value="F:kinase activity"/>
    <property type="evidence" value="ECO:0007669"/>
    <property type="project" value="UniProtKB-KW"/>
</dbReference>
<feature type="compositionally biased region" description="Basic and acidic residues" evidence="6">
    <location>
        <begin position="333"/>
        <end position="346"/>
    </location>
</feature>
<dbReference type="PANTHER" id="PTHR43547">
    <property type="entry name" value="TWO-COMPONENT HISTIDINE KINASE"/>
    <property type="match status" value="1"/>
</dbReference>
<dbReference type="Gene3D" id="3.30.565.10">
    <property type="entry name" value="Histidine kinase-like ATPase, C-terminal domain"/>
    <property type="match status" value="1"/>
</dbReference>
<feature type="domain" description="Histidine kinase" evidence="8">
    <location>
        <begin position="107"/>
        <end position="310"/>
    </location>
</feature>
<comment type="catalytic activity">
    <reaction evidence="1">
        <text>ATP + protein L-histidine = ADP + protein N-phospho-L-histidine.</text>
        <dbReference type="EC" id="2.7.13.3"/>
    </reaction>
</comment>
<keyword evidence="3" id="KW-0597">Phosphoprotein</keyword>
<reference evidence="9" key="1">
    <citation type="submission" date="2023-06" db="EMBL/GenBank/DDBJ databases">
        <title>Genome sequence of Nocardioides sp. SOB44.</title>
        <authorList>
            <person name="Zhang G."/>
        </authorList>
    </citation>
    <scope>NUCLEOTIDE SEQUENCE</scope>
    <source>
        <strain evidence="9">SOB44</strain>
    </source>
</reference>
<dbReference type="InterPro" id="IPR003594">
    <property type="entry name" value="HATPase_dom"/>
</dbReference>
<dbReference type="RefSeq" id="WP_302708040.1">
    <property type="nucleotide sequence ID" value="NZ_JAULSC010000008.1"/>
</dbReference>
<name>A0ABT8TT59_9ACTN</name>
<keyword evidence="7" id="KW-0812">Transmembrane</keyword>
<dbReference type="PROSITE" id="PS50109">
    <property type="entry name" value="HIS_KIN"/>
    <property type="match status" value="1"/>
</dbReference>
<dbReference type="EC" id="2.7.13.3" evidence="2"/>
<gene>
    <name evidence="9" type="ORF">QWJ41_10665</name>
</gene>
<keyword evidence="4 9" id="KW-0418">Kinase</keyword>
<evidence type="ECO:0000256" key="2">
    <source>
        <dbReference type="ARBA" id="ARBA00012438"/>
    </source>
</evidence>
<feature type="region of interest" description="Disordered" evidence="6">
    <location>
        <begin position="314"/>
        <end position="346"/>
    </location>
</feature>
<dbReference type="EMBL" id="JAULSC010000008">
    <property type="protein sequence ID" value="MDO3396183.1"/>
    <property type="molecule type" value="Genomic_DNA"/>
</dbReference>
<evidence type="ECO:0000313" key="9">
    <source>
        <dbReference type="EMBL" id="MDO3396183.1"/>
    </source>
</evidence>
<dbReference type="Proteomes" id="UP001168363">
    <property type="component" value="Unassembled WGS sequence"/>
</dbReference>
<protein>
    <recommendedName>
        <fullName evidence="2">histidine kinase</fullName>
        <ecNumber evidence="2">2.7.13.3</ecNumber>
    </recommendedName>
</protein>
<keyword evidence="4 9" id="KW-0808">Transferase</keyword>
<sequence>MRRHGRASTAAGTGGWHDTHTVVAVGGVAAAVAVSVGLLPEALGRDPRLVDPLVLGSTLLLVLAVGLLVHGAAARMLRLVDEQRAELEAALVETASAGARREARAEEVEHDTRSALGALRSALSTLDRYADELDRDLAHRLQSAALREVDHLEQLLRQRGSDQGSDRCSDWVAFDVREVVRDVALTRQVAGLRVRTDEVAGRALGSPGDLSTVLGNLLVNAMRHAPGAEVRVSTSVVGDVLELRVHDDGPGISPALAPTVFERGVHGGHVLSTGLGLHISRELARDMGGELHLEPTPVGCCFVLTLVRAGDESAQPTTRPAAGKAVAGPVDHAPQRTEDGHPLHTV</sequence>
<dbReference type="SUPFAM" id="SSF55874">
    <property type="entry name" value="ATPase domain of HSP90 chaperone/DNA topoisomerase II/histidine kinase"/>
    <property type="match status" value="1"/>
</dbReference>
<keyword evidence="10" id="KW-1185">Reference proteome</keyword>
<proteinExistence type="predicted"/>
<dbReference type="PRINTS" id="PR00344">
    <property type="entry name" value="BCTRLSENSOR"/>
</dbReference>
<keyword evidence="7" id="KW-0472">Membrane</keyword>
<dbReference type="InterPro" id="IPR004358">
    <property type="entry name" value="Sig_transdc_His_kin-like_C"/>
</dbReference>
<evidence type="ECO:0000256" key="3">
    <source>
        <dbReference type="ARBA" id="ARBA00022553"/>
    </source>
</evidence>
<comment type="caution">
    <text evidence="9">The sequence shown here is derived from an EMBL/GenBank/DDBJ whole genome shotgun (WGS) entry which is preliminary data.</text>
</comment>
<evidence type="ECO:0000256" key="7">
    <source>
        <dbReference type="SAM" id="Phobius"/>
    </source>
</evidence>
<dbReference type="PANTHER" id="PTHR43547:SF2">
    <property type="entry name" value="HYBRID SIGNAL TRANSDUCTION HISTIDINE KINASE C"/>
    <property type="match status" value="1"/>
</dbReference>
<feature type="transmembrane region" description="Helical" evidence="7">
    <location>
        <begin position="52"/>
        <end position="74"/>
    </location>
</feature>
<evidence type="ECO:0000256" key="4">
    <source>
        <dbReference type="ARBA" id="ARBA00022777"/>
    </source>
</evidence>
<evidence type="ECO:0000256" key="1">
    <source>
        <dbReference type="ARBA" id="ARBA00000085"/>
    </source>
</evidence>
<feature type="transmembrane region" description="Helical" evidence="7">
    <location>
        <begin position="21"/>
        <end position="40"/>
    </location>
</feature>
<evidence type="ECO:0000259" key="8">
    <source>
        <dbReference type="PROSITE" id="PS50109"/>
    </source>
</evidence>
<dbReference type="InterPro" id="IPR005467">
    <property type="entry name" value="His_kinase_dom"/>
</dbReference>
<keyword evidence="5" id="KW-0902">Two-component regulatory system</keyword>
<dbReference type="CDD" id="cd00075">
    <property type="entry name" value="HATPase"/>
    <property type="match status" value="1"/>
</dbReference>
<dbReference type="InterPro" id="IPR036890">
    <property type="entry name" value="HATPase_C_sf"/>
</dbReference>
<dbReference type="SMART" id="SM00387">
    <property type="entry name" value="HATPase_c"/>
    <property type="match status" value="1"/>
</dbReference>
<dbReference type="Pfam" id="PF02518">
    <property type="entry name" value="HATPase_c"/>
    <property type="match status" value="1"/>
</dbReference>
<evidence type="ECO:0000256" key="6">
    <source>
        <dbReference type="SAM" id="MobiDB-lite"/>
    </source>
</evidence>